<dbReference type="AlphaFoldDB" id="A0A502HF54"/>
<evidence type="ECO:0000256" key="2">
    <source>
        <dbReference type="SAM" id="SignalP"/>
    </source>
</evidence>
<dbReference type="Proteomes" id="UP000317646">
    <property type="component" value="Unassembled WGS sequence"/>
</dbReference>
<evidence type="ECO:0000313" key="3">
    <source>
        <dbReference type="EMBL" id="TPG72066.1"/>
    </source>
</evidence>
<name>A0A502HF54_9BACT</name>
<comment type="caution">
    <text evidence="3">The sequence shown here is derived from an EMBL/GenBank/DDBJ whole genome shotgun (WGS) entry which is preliminary data.</text>
</comment>
<feature type="coiled-coil region" evidence="1">
    <location>
        <begin position="56"/>
        <end position="90"/>
    </location>
</feature>
<feature type="signal peptide" evidence="2">
    <location>
        <begin position="1"/>
        <end position="21"/>
    </location>
</feature>
<reference evidence="3 4" key="1">
    <citation type="journal article" date="2019" name="Environ. Microbiol.">
        <title>Species interactions and distinct microbial communities in high Arctic permafrost affected cryosols are associated with the CH4 and CO2 gas fluxes.</title>
        <authorList>
            <person name="Altshuler I."/>
            <person name="Hamel J."/>
            <person name="Turney S."/>
            <person name="Magnuson E."/>
            <person name="Levesque R."/>
            <person name="Greer C."/>
            <person name="Whyte L.G."/>
        </authorList>
    </citation>
    <scope>NUCLEOTIDE SEQUENCE [LARGE SCALE GENOMIC DNA]</scope>
    <source>
        <strain evidence="3 4">S9.2P</strain>
    </source>
</reference>
<dbReference type="OrthoDB" id="886903at2"/>
<protein>
    <recommendedName>
        <fullName evidence="5">SlyB protein</fullName>
    </recommendedName>
</protein>
<keyword evidence="1" id="KW-0175">Coiled coil</keyword>
<proteinExistence type="predicted"/>
<gene>
    <name evidence="3" type="ORF">EAH73_02130</name>
</gene>
<feature type="chain" id="PRO_5021496148" description="SlyB protein" evidence="2">
    <location>
        <begin position="22"/>
        <end position="95"/>
    </location>
</feature>
<dbReference type="RefSeq" id="WP_140464750.1">
    <property type="nucleotide sequence ID" value="NZ_RCYZ01000001.1"/>
</dbReference>
<dbReference type="EMBL" id="RCYZ01000001">
    <property type="protein sequence ID" value="TPG72066.1"/>
    <property type="molecule type" value="Genomic_DNA"/>
</dbReference>
<keyword evidence="2" id="KW-0732">Signal</keyword>
<accession>A0A502HF54</accession>
<evidence type="ECO:0008006" key="5">
    <source>
        <dbReference type="Google" id="ProtNLM"/>
    </source>
</evidence>
<evidence type="ECO:0000256" key="1">
    <source>
        <dbReference type="SAM" id="Coils"/>
    </source>
</evidence>
<sequence>MSVRTPLLSLTLLLASGLALSSCQSAPDAPVAADLNSASPAVAEQAQKVQVLISQVERQKAVIETEKTKLNGIEQQLDGARQNLEGIKKEVKATP</sequence>
<organism evidence="3 4">
    <name type="scientific">Hymenobacter nivis</name>
    <dbReference type="NCBI Taxonomy" id="1850093"/>
    <lineage>
        <taxon>Bacteria</taxon>
        <taxon>Pseudomonadati</taxon>
        <taxon>Bacteroidota</taxon>
        <taxon>Cytophagia</taxon>
        <taxon>Cytophagales</taxon>
        <taxon>Hymenobacteraceae</taxon>
        <taxon>Hymenobacter</taxon>
    </lineage>
</organism>
<evidence type="ECO:0000313" key="4">
    <source>
        <dbReference type="Proteomes" id="UP000317646"/>
    </source>
</evidence>
<keyword evidence="4" id="KW-1185">Reference proteome</keyword>
<dbReference type="PROSITE" id="PS51257">
    <property type="entry name" value="PROKAR_LIPOPROTEIN"/>
    <property type="match status" value="1"/>
</dbReference>